<organism evidence="1 2">
    <name type="scientific">Rotaria magnacalcarata</name>
    <dbReference type="NCBI Taxonomy" id="392030"/>
    <lineage>
        <taxon>Eukaryota</taxon>
        <taxon>Metazoa</taxon>
        <taxon>Spiralia</taxon>
        <taxon>Gnathifera</taxon>
        <taxon>Rotifera</taxon>
        <taxon>Eurotatoria</taxon>
        <taxon>Bdelloidea</taxon>
        <taxon>Philodinida</taxon>
        <taxon>Philodinidae</taxon>
        <taxon>Rotaria</taxon>
    </lineage>
</organism>
<gene>
    <name evidence="1" type="ORF">SMN809_LOCUS22480</name>
</gene>
<protein>
    <submittedName>
        <fullName evidence="1">Uncharacterized protein</fullName>
    </submittedName>
</protein>
<evidence type="ECO:0000313" key="1">
    <source>
        <dbReference type="EMBL" id="CAF4214886.1"/>
    </source>
</evidence>
<sequence>MANSGSPDRSLVVAANNQNVEIFSLVWLDQNVESQYIRNTENKLRPNINLIKKFADVKKCQQYVEDLSSSDRVVMIVSGVLGQQIVPSIHKLEQVISIYVYCMNKERNKRWSKYFTKSERCDQ</sequence>
<accession>A0A8S2S7U8</accession>
<name>A0A8S2S7U8_9BILA</name>
<dbReference type="Proteomes" id="UP000676336">
    <property type="component" value="Unassembled WGS sequence"/>
</dbReference>
<comment type="caution">
    <text evidence="1">The sequence shown here is derived from an EMBL/GenBank/DDBJ whole genome shotgun (WGS) entry which is preliminary data.</text>
</comment>
<dbReference type="EMBL" id="CAJOBI010020791">
    <property type="protein sequence ID" value="CAF4214886.1"/>
    <property type="molecule type" value="Genomic_DNA"/>
</dbReference>
<reference evidence="1" key="1">
    <citation type="submission" date="2021-02" db="EMBL/GenBank/DDBJ databases">
        <authorList>
            <person name="Nowell W R."/>
        </authorList>
    </citation>
    <scope>NUCLEOTIDE SEQUENCE</scope>
</reference>
<evidence type="ECO:0000313" key="2">
    <source>
        <dbReference type="Proteomes" id="UP000676336"/>
    </source>
</evidence>
<proteinExistence type="predicted"/>
<dbReference type="AlphaFoldDB" id="A0A8S2S7U8"/>